<keyword evidence="3" id="KW-0804">Transcription</keyword>
<protein>
    <submittedName>
        <fullName evidence="5">AraC family transcriptional regulator</fullName>
    </submittedName>
</protein>
<evidence type="ECO:0000256" key="1">
    <source>
        <dbReference type="ARBA" id="ARBA00023015"/>
    </source>
</evidence>
<feature type="domain" description="HTH araC/xylS-type" evidence="4">
    <location>
        <begin position="207"/>
        <end position="307"/>
    </location>
</feature>
<dbReference type="InterPro" id="IPR018062">
    <property type="entry name" value="HTH_AraC-typ_CS"/>
</dbReference>
<sequence length="307" mass="33427">MAAPVAPASTDWDEVSRAVANAYFPHELHPLGHAKAGNARARGVDLGPIRIADITWGAAVSVVTTHPGAYAVNIPVSGHLESVLGRDQLVATPERATIFPPDTPACIRRWSESCVIVGVRFDRDYLHREIHRLLDEPVDGLPDHLDLADGTGAAWLQLVRCLSADAVSEQHPLVREQLCAAITTAFVLAAMPDGGTRASALRPRIVKRVVDQLRDDPARAWTAGDMAEVAGVSVRRLQEGFRSYLGITPRELLVDIRLARVREELLRGTGDSTVTSAAMRWGFTHTGRFAAAYRRKYGESPSETLHT</sequence>
<name>A0A1X0BAR2_9MYCO</name>
<dbReference type="PANTHER" id="PTHR46796:SF12">
    <property type="entry name" value="HTH-TYPE DNA-BINDING TRANSCRIPTIONAL ACTIVATOR EUTR"/>
    <property type="match status" value="1"/>
</dbReference>
<dbReference type="GO" id="GO:0043565">
    <property type="term" value="F:sequence-specific DNA binding"/>
    <property type="evidence" value="ECO:0007669"/>
    <property type="project" value="InterPro"/>
</dbReference>
<dbReference type="STRING" id="1927124.BST13_02320"/>
<dbReference type="GO" id="GO:0003700">
    <property type="term" value="F:DNA-binding transcription factor activity"/>
    <property type="evidence" value="ECO:0007669"/>
    <property type="project" value="InterPro"/>
</dbReference>
<dbReference type="Pfam" id="PF12833">
    <property type="entry name" value="HTH_18"/>
    <property type="match status" value="1"/>
</dbReference>
<dbReference type="Pfam" id="PF14525">
    <property type="entry name" value="AraC_binding_2"/>
    <property type="match status" value="1"/>
</dbReference>
<comment type="caution">
    <text evidence="5">The sequence shown here is derived from an EMBL/GenBank/DDBJ whole genome shotgun (WGS) entry which is preliminary data.</text>
</comment>
<dbReference type="OrthoDB" id="5464689at2"/>
<dbReference type="RefSeq" id="WP_083160737.1">
    <property type="nucleotide sequence ID" value="NZ_MVHF01000002.1"/>
</dbReference>
<organism evidence="5 6">
    <name type="scientific">Mycobacterium aquaticum</name>
    <dbReference type="NCBI Taxonomy" id="1927124"/>
    <lineage>
        <taxon>Bacteria</taxon>
        <taxon>Bacillati</taxon>
        <taxon>Actinomycetota</taxon>
        <taxon>Actinomycetes</taxon>
        <taxon>Mycobacteriales</taxon>
        <taxon>Mycobacteriaceae</taxon>
        <taxon>Mycobacterium</taxon>
    </lineage>
</organism>
<dbReference type="PANTHER" id="PTHR46796">
    <property type="entry name" value="HTH-TYPE TRANSCRIPTIONAL ACTIVATOR RHAS-RELATED"/>
    <property type="match status" value="1"/>
</dbReference>
<dbReference type="InterPro" id="IPR050204">
    <property type="entry name" value="AraC_XylS_family_regulators"/>
</dbReference>
<dbReference type="SUPFAM" id="SSF46689">
    <property type="entry name" value="Homeodomain-like"/>
    <property type="match status" value="2"/>
</dbReference>
<evidence type="ECO:0000259" key="4">
    <source>
        <dbReference type="PROSITE" id="PS01124"/>
    </source>
</evidence>
<keyword evidence="6" id="KW-1185">Reference proteome</keyword>
<dbReference type="AlphaFoldDB" id="A0A1X0BAR2"/>
<proteinExistence type="predicted"/>
<keyword evidence="2" id="KW-0238">DNA-binding</keyword>
<evidence type="ECO:0000313" key="6">
    <source>
        <dbReference type="Proteomes" id="UP000192448"/>
    </source>
</evidence>
<dbReference type="PROSITE" id="PS01124">
    <property type="entry name" value="HTH_ARAC_FAMILY_2"/>
    <property type="match status" value="1"/>
</dbReference>
<keyword evidence="1" id="KW-0805">Transcription regulation</keyword>
<evidence type="ECO:0000256" key="2">
    <source>
        <dbReference type="ARBA" id="ARBA00023125"/>
    </source>
</evidence>
<evidence type="ECO:0000313" key="5">
    <source>
        <dbReference type="EMBL" id="ORA39393.1"/>
    </source>
</evidence>
<dbReference type="InterPro" id="IPR018060">
    <property type="entry name" value="HTH_AraC"/>
</dbReference>
<dbReference type="Gene3D" id="1.10.10.60">
    <property type="entry name" value="Homeodomain-like"/>
    <property type="match status" value="1"/>
</dbReference>
<gene>
    <name evidence="5" type="ORF">BST13_02320</name>
</gene>
<evidence type="ECO:0000256" key="3">
    <source>
        <dbReference type="ARBA" id="ARBA00023163"/>
    </source>
</evidence>
<dbReference type="PROSITE" id="PS00041">
    <property type="entry name" value="HTH_ARAC_FAMILY_1"/>
    <property type="match status" value="1"/>
</dbReference>
<dbReference type="SMART" id="SM00342">
    <property type="entry name" value="HTH_ARAC"/>
    <property type="match status" value="1"/>
</dbReference>
<dbReference type="InterPro" id="IPR035418">
    <property type="entry name" value="AraC-bd_2"/>
</dbReference>
<dbReference type="InterPro" id="IPR009057">
    <property type="entry name" value="Homeodomain-like_sf"/>
</dbReference>
<dbReference type="Proteomes" id="UP000192448">
    <property type="component" value="Unassembled WGS sequence"/>
</dbReference>
<dbReference type="EMBL" id="MVHF01000002">
    <property type="protein sequence ID" value="ORA39393.1"/>
    <property type="molecule type" value="Genomic_DNA"/>
</dbReference>
<reference evidence="5 6" key="1">
    <citation type="submission" date="2017-02" db="EMBL/GenBank/DDBJ databases">
        <title>The new phylogeny of genus Mycobacterium.</title>
        <authorList>
            <person name="Tortoli E."/>
            <person name="Trovato A."/>
            <person name="Cirillo D.M."/>
        </authorList>
    </citation>
    <scope>NUCLEOTIDE SEQUENCE [LARGE SCALE GENOMIC DNA]</scope>
    <source>
        <strain evidence="5 6">RW6</strain>
    </source>
</reference>
<accession>A0A1X0BAR2</accession>